<dbReference type="NCBIfam" id="TIGR02817">
    <property type="entry name" value="adh_fam_1"/>
    <property type="match status" value="1"/>
</dbReference>
<evidence type="ECO:0000259" key="2">
    <source>
        <dbReference type="SMART" id="SM00829"/>
    </source>
</evidence>
<name>A0A9W4TPK0_9PROT</name>
<accession>A0A9W4TPK0</accession>
<evidence type="ECO:0000256" key="1">
    <source>
        <dbReference type="RuleBase" id="RU364000"/>
    </source>
</evidence>
<keyword evidence="6" id="KW-1185">Reference proteome</keyword>
<dbReference type="Gene3D" id="3.90.180.10">
    <property type="entry name" value="Medium-chain alcohol dehydrogenases, catalytic domain"/>
    <property type="match status" value="1"/>
</dbReference>
<dbReference type="GO" id="GO:0008270">
    <property type="term" value="F:zinc ion binding"/>
    <property type="evidence" value="ECO:0007669"/>
    <property type="project" value="InterPro"/>
</dbReference>
<proteinExistence type="inferred from homology"/>
<dbReference type="EMBL" id="CAMXCM010000001">
    <property type="protein sequence ID" value="CAI3927509.1"/>
    <property type="molecule type" value="Genomic_DNA"/>
</dbReference>
<dbReference type="InterPro" id="IPR011032">
    <property type="entry name" value="GroES-like_sf"/>
</dbReference>
<dbReference type="CDD" id="cd08252">
    <property type="entry name" value="AL_MDR"/>
    <property type="match status" value="1"/>
</dbReference>
<evidence type="ECO:0000313" key="3">
    <source>
        <dbReference type="EMBL" id="CAI3927509.1"/>
    </source>
</evidence>
<reference evidence="3" key="1">
    <citation type="submission" date="2022-10" db="EMBL/GenBank/DDBJ databases">
        <authorList>
            <person name="Botero Cardona J."/>
        </authorList>
    </citation>
    <scope>NUCLEOTIDE SEQUENCE</scope>
    <source>
        <strain evidence="3">LMG 31819</strain>
        <strain evidence="4">R-53529</strain>
    </source>
</reference>
<keyword evidence="1" id="KW-0560">Oxidoreductase</keyword>
<dbReference type="InterPro" id="IPR014182">
    <property type="entry name" value="ADH_Zn_typ-1"/>
</dbReference>
<dbReference type="PANTHER" id="PTHR44013:SF1">
    <property type="entry name" value="ZINC-TYPE ALCOHOL DEHYDROGENASE-LIKE PROTEIN C16A3.02C"/>
    <property type="match status" value="1"/>
</dbReference>
<dbReference type="SMART" id="SM00829">
    <property type="entry name" value="PKS_ER"/>
    <property type="match status" value="1"/>
</dbReference>
<dbReference type="InterPro" id="IPR036291">
    <property type="entry name" value="NAD(P)-bd_dom_sf"/>
</dbReference>
<dbReference type="PANTHER" id="PTHR44013">
    <property type="entry name" value="ZINC-TYPE ALCOHOL DEHYDROGENASE-LIKE PROTEIN C16A3.02C"/>
    <property type="match status" value="1"/>
</dbReference>
<dbReference type="Proteomes" id="UP001154255">
    <property type="component" value="Unassembled WGS sequence"/>
</dbReference>
<keyword evidence="1" id="KW-0479">Metal-binding</keyword>
<dbReference type="Pfam" id="PF13602">
    <property type="entry name" value="ADH_zinc_N_2"/>
    <property type="match status" value="1"/>
</dbReference>
<dbReference type="Proteomes" id="UP001154259">
    <property type="component" value="Unassembled WGS sequence"/>
</dbReference>
<protein>
    <recommendedName>
        <fullName evidence="1">Zinc-type alcohol dehydrogenase-like protein</fullName>
    </recommendedName>
</protein>
<sequence length="340" mass="37738">MKAIGYKTSLPITEPDALIDIELPKPTATGRDLLVKIHAIAVNPVDYKVRQRAQPQLGQIRILGWDAVGEVIEVGSEVQNFKIGDQVYYAGDITRQGCNAEYQLIDERLVGKKPSTLSNAEAAALPLTTMTAWEILFDHFHLNVSNTQNPSKKEILLIMGGAGGVGSILIQLTKLLTNTTIITTASRPESIEWVKKLGADYVINHHQPMKQQLEELGIQDVTHIASLHNTEHYLDQFQEIIRPFGKICMIDDPIKCGTAFLEQKSLSLHHEYMFASSTHKTDDMIKQSQLLNTVSSLIDQGKIKTTLGKNLGKINAKNLKKAHILLENQTMVGKIVLEGF</sequence>
<evidence type="ECO:0000313" key="5">
    <source>
        <dbReference type="Proteomes" id="UP001154255"/>
    </source>
</evidence>
<dbReference type="GO" id="GO:0016491">
    <property type="term" value="F:oxidoreductase activity"/>
    <property type="evidence" value="ECO:0007669"/>
    <property type="project" value="UniProtKB-KW"/>
</dbReference>
<dbReference type="EMBL" id="CAMXCS010000001">
    <property type="protein sequence ID" value="CAI3933489.1"/>
    <property type="molecule type" value="Genomic_DNA"/>
</dbReference>
<dbReference type="RefSeq" id="WP_271789529.1">
    <property type="nucleotide sequence ID" value="NZ_CAMXCM010000001.1"/>
</dbReference>
<feature type="domain" description="Enoyl reductase (ER)" evidence="2">
    <location>
        <begin position="13"/>
        <end position="337"/>
    </location>
</feature>
<keyword evidence="1" id="KW-0862">Zinc</keyword>
<dbReference type="InterPro" id="IPR013154">
    <property type="entry name" value="ADH-like_N"/>
</dbReference>
<evidence type="ECO:0000313" key="6">
    <source>
        <dbReference type="Proteomes" id="UP001154259"/>
    </source>
</evidence>
<gene>
    <name evidence="4" type="ORF">R53529_LOCUS669</name>
    <name evidence="3" type="ORF">R53530_LOCUS432</name>
</gene>
<dbReference type="SUPFAM" id="SSF50129">
    <property type="entry name" value="GroES-like"/>
    <property type="match status" value="1"/>
</dbReference>
<dbReference type="SUPFAM" id="SSF51735">
    <property type="entry name" value="NAD(P)-binding Rossmann-fold domains"/>
    <property type="match status" value="1"/>
</dbReference>
<organism evidence="3 5">
    <name type="scientific">Commensalibacter communis</name>
    <dbReference type="NCBI Taxonomy" id="2972786"/>
    <lineage>
        <taxon>Bacteria</taxon>
        <taxon>Pseudomonadati</taxon>
        <taxon>Pseudomonadota</taxon>
        <taxon>Alphaproteobacteria</taxon>
        <taxon>Acetobacterales</taxon>
        <taxon>Acetobacteraceae</taxon>
    </lineage>
</organism>
<dbReference type="InterPro" id="IPR052733">
    <property type="entry name" value="Chloroplast_QOR"/>
</dbReference>
<dbReference type="InterPro" id="IPR020843">
    <property type="entry name" value="ER"/>
</dbReference>
<comment type="similarity">
    <text evidence="1">Belongs to the zinc-containing alcohol dehydrogenase family. Quinone oxidoreductase subfamily.</text>
</comment>
<evidence type="ECO:0000313" key="4">
    <source>
        <dbReference type="EMBL" id="CAI3933489.1"/>
    </source>
</evidence>
<dbReference type="Pfam" id="PF08240">
    <property type="entry name" value="ADH_N"/>
    <property type="match status" value="1"/>
</dbReference>
<comment type="caution">
    <text evidence="3">The sequence shown here is derived from an EMBL/GenBank/DDBJ whole genome shotgun (WGS) entry which is preliminary data.</text>
</comment>
<dbReference type="AlphaFoldDB" id="A0A9W4TPK0"/>
<dbReference type="Gene3D" id="3.40.50.720">
    <property type="entry name" value="NAD(P)-binding Rossmann-like Domain"/>
    <property type="match status" value="1"/>
</dbReference>